<dbReference type="InterPro" id="IPR006441">
    <property type="entry name" value="Phage_P2_GpN"/>
</dbReference>
<protein>
    <submittedName>
        <fullName evidence="1">Phage major capsid protein, P2 family</fullName>
    </submittedName>
</protein>
<dbReference type="AlphaFoldDB" id="A0A2S9RPX7"/>
<dbReference type="Proteomes" id="UP000238532">
    <property type="component" value="Unassembled WGS sequence"/>
</dbReference>
<dbReference type="EMBL" id="NEBY01000202">
    <property type="protein sequence ID" value="PRJ61303.1"/>
    <property type="molecule type" value="Genomic_DNA"/>
</dbReference>
<dbReference type="RefSeq" id="WP_105882050.1">
    <property type="nucleotide sequence ID" value="NZ_CP135761.1"/>
</dbReference>
<evidence type="ECO:0000313" key="2">
    <source>
        <dbReference type="Proteomes" id="UP000238532"/>
    </source>
</evidence>
<dbReference type="NCBIfam" id="TIGR01551">
    <property type="entry name" value="major_capsid_P2"/>
    <property type="match status" value="1"/>
</dbReference>
<comment type="caution">
    <text evidence="1">The sequence shown here is derived from an EMBL/GenBank/DDBJ whole genome shotgun (WGS) entry which is preliminary data.</text>
</comment>
<proteinExistence type="predicted"/>
<organism evidence="1 2">
    <name type="scientific">Haemophilus influenzae</name>
    <dbReference type="NCBI Taxonomy" id="727"/>
    <lineage>
        <taxon>Bacteria</taxon>
        <taxon>Pseudomonadati</taxon>
        <taxon>Pseudomonadota</taxon>
        <taxon>Gammaproteobacteria</taxon>
        <taxon>Pasteurellales</taxon>
        <taxon>Pasteurellaceae</taxon>
        <taxon>Haemophilus</taxon>
    </lineage>
</organism>
<accession>A0A2S9RPX7</accession>
<evidence type="ECO:0000313" key="1">
    <source>
        <dbReference type="EMBL" id="PRJ61303.1"/>
    </source>
</evidence>
<name>A0A2S9RPX7_HAEIF</name>
<reference evidence="1 2" key="1">
    <citation type="submission" date="2017-04" db="EMBL/GenBank/DDBJ databases">
        <title>Haemophilus influenzae in COPD genome sequencing project.</title>
        <authorList>
            <person name="Murphy T.F."/>
            <person name="Kong Y."/>
            <person name="Nadendla S."/>
            <person name="Tettelin H."/>
            <person name="Pettigrew M."/>
        </authorList>
    </citation>
    <scope>NUCLEOTIDE SEQUENCE [LARGE SCALE GENOMIC DNA]</scope>
    <source>
        <strain evidence="1 2">56P127H1</strain>
    </source>
</reference>
<gene>
    <name evidence="1" type="ORF">BV102_00821</name>
</gene>
<sequence length="336" mass="37336">MNKAAYYALAAALAKHFNQPMDAILRGESFALKAPEAALLGENIQQRSDFLKQINMVQVSHIKGQKLFGATEKGITGRKQNGRNLANLEHTQHGFELAETDSGVIISWSMFDSFAIFKDRLVELYSEYFQNQVALDILQIGWHGQSVANNTTRADLSDVNKGWLKLLQEQRAANFMTESTKSSGKITIFGDNADYTNLDELAFDLKQGLDFRHQNRNDLVFLVGADLISKETKLIQKTHGLTPTEKAALGSHNLMGSFGGMNAITPPNFPARAAAVTTLKNLSVYTEAESVRRALRNDEDRKGMVTSYYRQEGYVVEDLGLMTAIDHTKVKLNGEV</sequence>
<dbReference type="Pfam" id="PF05125">
    <property type="entry name" value="Phage_cap_P2"/>
    <property type="match status" value="1"/>
</dbReference>